<dbReference type="AlphaFoldDB" id="A0A955HZC8"/>
<name>A0A955HZC8_9BACT</name>
<dbReference type="EMBL" id="JAGQLM010000159">
    <property type="protein sequence ID" value="MCA9375369.1"/>
    <property type="molecule type" value="Genomic_DNA"/>
</dbReference>
<evidence type="ECO:0000313" key="2">
    <source>
        <dbReference type="Proteomes" id="UP000748332"/>
    </source>
</evidence>
<reference evidence="1" key="2">
    <citation type="journal article" date="2021" name="Microbiome">
        <title>Successional dynamics and alternative stable states in a saline activated sludge microbial community over 9 years.</title>
        <authorList>
            <person name="Wang Y."/>
            <person name="Ye J."/>
            <person name="Ju F."/>
            <person name="Liu L."/>
            <person name="Boyd J.A."/>
            <person name="Deng Y."/>
            <person name="Parks D.H."/>
            <person name="Jiang X."/>
            <person name="Yin X."/>
            <person name="Woodcroft B.J."/>
            <person name="Tyson G.W."/>
            <person name="Hugenholtz P."/>
            <person name="Polz M.F."/>
            <person name="Zhang T."/>
        </authorList>
    </citation>
    <scope>NUCLEOTIDE SEQUENCE</scope>
    <source>
        <strain evidence="1">HKST-UBA16</strain>
    </source>
</reference>
<reference evidence="1" key="1">
    <citation type="submission" date="2020-04" db="EMBL/GenBank/DDBJ databases">
        <authorList>
            <person name="Zhang T."/>
        </authorList>
    </citation>
    <scope>NUCLEOTIDE SEQUENCE</scope>
    <source>
        <strain evidence="1">HKST-UBA16</strain>
    </source>
</reference>
<organism evidence="1 2">
    <name type="scientific">Candidatus Dojkabacteria bacterium</name>
    <dbReference type="NCBI Taxonomy" id="2099670"/>
    <lineage>
        <taxon>Bacteria</taxon>
        <taxon>Candidatus Dojkabacteria</taxon>
    </lineage>
</organism>
<protein>
    <submittedName>
        <fullName evidence="1">Uncharacterized protein</fullName>
    </submittedName>
</protein>
<sequence length="184" mass="20728">MSNPDVYTGRRELHNYSLQEANTIIDSYPIGVLGDMVVDEAWGLVSTLDSFEQTSDFFRLTLLLTSGLGIDLNQLITVEKDGKTGYRLPDRAGCNPDPISIARLLFFIHTDVLLDNMSEELSFMTIGQLAYEKMKKGGQPAVYEFLLDIIENYSGDISDLRESIHMMRVCLRLSQEYSASQAEE</sequence>
<dbReference type="Proteomes" id="UP000748332">
    <property type="component" value="Unassembled WGS sequence"/>
</dbReference>
<proteinExistence type="predicted"/>
<gene>
    <name evidence="1" type="ORF">KC622_03495</name>
</gene>
<comment type="caution">
    <text evidence="1">The sequence shown here is derived from an EMBL/GenBank/DDBJ whole genome shotgun (WGS) entry which is preliminary data.</text>
</comment>
<accession>A0A955HZC8</accession>
<evidence type="ECO:0000313" key="1">
    <source>
        <dbReference type="EMBL" id="MCA9375369.1"/>
    </source>
</evidence>